<dbReference type="Gene3D" id="3.40.710.10">
    <property type="entry name" value="DD-peptidase/beta-lactamase superfamily"/>
    <property type="match status" value="1"/>
</dbReference>
<name>A0AAC9I1Y0_9FLAO</name>
<dbReference type="PANTHER" id="PTHR43283:SF7">
    <property type="entry name" value="BETA-LACTAMASE-RELATED DOMAIN-CONTAINING PROTEIN"/>
    <property type="match status" value="1"/>
</dbReference>
<feature type="domain" description="Beta-lactamase-related" evidence="1">
    <location>
        <begin position="163"/>
        <end position="425"/>
    </location>
</feature>
<dbReference type="AlphaFoldDB" id="A0AAC9I1Y0"/>
<gene>
    <name evidence="2" type="ORF">EM308_03620</name>
</gene>
<reference evidence="2 3" key="1">
    <citation type="submission" date="2016-10" db="EMBL/GenBank/DDBJ databases">
        <title>Flavobacterium gilvum sp. nov., isolated from stream water.</title>
        <authorList>
            <person name="Shin S.-K."/>
            <person name="Cho Y.-J."/>
            <person name="Yi H."/>
        </authorList>
    </citation>
    <scope>NUCLEOTIDE SEQUENCE [LARGE SCALE GENOMIC DNA]</scope>
    <source>
        <strain evidence="2 3">EM1308</strain>
    </source>
</reference>
<dbReference type="InterPro" id="IPR001466">
    <property type="entry name" value="Beta-lactam-related"/>
</dbReference>
<dbReference type="KEGG" id="fgl:EM308_03620"/>
<dbReference type="EMBL" id="CP017479">
    <property type="protein sequence ID" value="AOW08659.1"/>
    <property type="molecule type" value="Genomic_DNA"/>
</dbReference>
<organism evidence="2 3">
    <name type="scientific">Flavobacterium gilvum</name>
    <dbReference type="NCBI Taxonomy" id="1492737"/>
    <lineage>
        <taxon>Bacteria</taxon>
        <taxon>Pseudomonadati</taxon>
        <taxon>Bacteroidota</taxon>
        <taxon>Flavobacteriia</taxon>
        <taxon>Flavobacteriales</taxon>
        <taxon>Flavobacteriaceae</taxon>
        <taxon>Flavobacterium</taxon>
    </lineage>
</organism>
<evidence type="ECO:0000313" key="3">
    <source>
        <dbReference type="Proteomes" id="UP000175968"/>
    </source>
</evidence>
<dbReference type="PANTHER" id="PTHR43283">
    <property type="entry name" value="BETA-LACTAMASE-RELATED"/>
    <property type="match status" value="1"/>
</dbReference>
<accession>A0AAC9I1Y0</accession>
<protein>
    <submittedName>
        <fullName evidence="2">Serine hydrolase</fullName>
    </submittedName>
</protein>
<keyword evidence="3" id="KW-1185">Reference proteome</keyword>
<dbReference type="RefSeq" id="WP_035640538.1">
    <property type="nucleotide sequence ID" value="NZ_CP017479.1"/>
</dbReference>
<dbReference type="Pfam" id="PF00144">
    <property type="entry name" value="Beta-lactamase"/>
    <property type="match status" value="1"/>
</dbReference>
<evidence type="ECO:0000313" key="2">
    <source>
        <dbReference type="EMBL" id="AOW08659.1"/>
    </source>
</evidence>
<sequence>MKKYFKIGVFLLFLLVGYFAFTNYLKLELISGFSAKSTASGYFVANRSLESIEENDNNFDVISWASDGIDKQGKSATASVLGLKKRKAIYRPGLGATLIDADFDATKPYEIPKRIKLNNNLPFPYGDAEPKDSIFENIDYVKLNQAVANAFDVKGYNDKKTRSVLVIYKDKIIAEKYVDGFTKNSVLLGWSMTKSITGTLFGILQKQGKYNIYKPAPITEWQNDDRKYITTNDLLHMNSGLEWDEHYDRISDVTKMLFKTEDMTRSQLLKPAIYKPNTHWSYSSGTANLLSGILRKQFKTHQEYLDFWYSALIDKIGMNSMLVETDMAGNYVGSSYAWATTRDWSKLGLLYLHKGNWNGEQLFDPSWAKYVATPASTSNGRYGAHFWLNASGHFPDVPRDMYYCSGFQGQMVAIIPSKDLVVVRLGLKEEFDFNGLLSGVVGSLKKK</sequence>
<dbReference type="GO" id="GO:0016787">
    <property type="term" value="F:hydrolase activity"/>
    <property type="evidence" value="ECO:0007669"/>
    <property type="project" value="UniProtKB-KW"/>
</dbReference>
<evidence type="ECO:0000259" key="1">
    <source>
        <dbReference type="Pfam" id="PF00144"/>
    </source>
</evidence>
<proteinExistence type="predicted"/>
<dbReference type="InterPro" id="IPR012338">
    <property type="entry name" value="Beta-lactam/transpept-like"/>
</dbReference>
<dbReference type="SUPFAM" id="SSF56601">
    <property type="entry name" value="beta-lactamase/transpeptidase-like"/>
    <property type="match status" value="1"/>
</dbReference>
<keyword evidence="2" id="KW-0378">Hydrolase</keyword>
<dbReference type="Proteomes" id="UP000175968">
    <property type="component" value="Chromosome"/>
</dbReference>
<dbReference type="InterPro" id="IPR050789">
    <property type="entry name" value="Diverse_Enzym_Activities"/>
</dbReference>